<dbReference type="Pfam" id="PF00534">
    <property type="entry name" value="Glycos_transf_1"/>
    <property type="match status" value="1"/>
</dbReference>
<evidence type="ECO:0000259" key="2">
    <source>
        <dbReference type="Pfam" id="PF13439"/>
    </source>
</evidence>
<dbReference type="PANTHER" id="PTHR12526">
    <property type="entry name" value="GLYCOSYLTRANSFERASE"/>
    <property type="match status" value="1"/>
</dbReference>
<dbReference type="Proteomes" id="UP000198757">
    <property type="component" value="Unassembled WGS sequence"/>
</dbReference>
<dbReference type="Gene3D" id="3.40.50.2000">
    <property type="entry name" value="Glycogen Phosphorylase B"/>
    <property type="match status" value="2"/>
</dbReference>
<dbReference type="STRING" id="1285928.SAMN04487894_103364"/>
<dbReference type="Pfam" id="PF13439">
    <property type="entry name" value="Glyco_transf_4"/>
    <property type="match status" value="1"/>
</dbReference>
<dbReference type="OrthoDB" id="1220440at2"/>
<protein>
    <submittedName>
        <fullName evidence="3">Glycosyltransferase involved in cell wall bisynthesis</fullName>
    </submittedName>
</protein>
<evidence type="ECO:0000313" key="4">
    <source>
        <dbReference type="Proteomes" id="UP000198757"/>
    </source>
</evidence>
<dbReference type="RefSeq" id="WP_090389527.1">
    <property type="nucleotide sequence ID" value="NZ_FMZO01000003.1"/>
</dbReference>
<evidence type="ECO:0000259" key="1">
    <source>
        <dbReference type="Pfam" id="PF00534"/>
    </source>
</evidence>
<evidence type="ECO:0000313" key="3">
    <source>
        <dbReference type="EMBL" id="SDC70246.1"/>
    </source>
</evidence>
<dbReference type="GO" id="GO:0016757">
    <property type="term" value="F:glycosyltransferase activity"/>
    <property type="evidence" value="ECO:0007669"/>
    <property type="project" value="InterPro"/>
</dbReference>
<proteinExistence type="predicted"/>
<dbReference type="InterPro" id="IPR001296">
    <property type="entry name" value="Glyco_trans_1"/>
</dbReference>
<dbReference type="InterPro" id="IPR028098">
    <property type="entry name" value="Glyco_trans_4-like_N"/>
</dbReference>
<feature type="domain" description="Glycosyl transferase family 1" evidence="1">
    <location>
        <begin position="216"/>
        <end position="371"/>
    </location>
</feature>
<reference evidence="4" key="1">
    <citation type="submission" date="2016-10" db="EMBL/GenBank/DDBJ databases">
        <authorList>
            <person name="Varghese N."/>
            <person name="Submissions S."/>
        </authorList>
    </citation>
    <scope>NUCLEOTIDE SEQUENCE [LARGE SCALE GENOMIC DNA]</scope>
    <source>
        <strain evidence="4">DSM 25811 / CCM 8410 / LMG 26954 / E90</strain>
    </source>
</reference>
<dbReference type="AlphaFoldDB" id="A0A1G6NSJ7"/>
<dbReference type="EMBL" id="FMZO01000003">
    <property type="protein sequence ID" value="SDC70246.1"/>
    <property type="molecule type" value="Genomic_DNA"/>
</dbReference>
<organism evidence="3 4">
    <name type="scientific">Niabella drilacis (strain DSM 25811 / CCM 8410 / CCUG 62505 / LMG 26954 / E90)</name>
    <dbReference type="NCBI Taxonomy" id="1285928"/>
    <lineage>
        <taxon>Bacteria</taxon>
        <taxon>Pseudomonadati</taxon>
        <taxon>Bacteroidota</taxon>
        <taxon>Chitinophagia</taxon>
        <taxon>Chitinophagales</taxon>
        <taxon>Chitinophagaceae</taxon>
        <taxon>Niabella</taxon>
    </lineage>
</organism>
<dbReference type="SUPFAM" id="SSF53756">
    <property type="entry name" value="UDP-Glycosyltransferase/glycogen phosphorylase"/>
    <property type="match status" value="1"/>
</dbReference>
<name>A0A1G6NSJ7_NIADE</name>
<accession>A0A1G6NSJ7</accession>
<sequence length="406" mass="46485">MAKSLFITYDGLTDPLGQSQILPYLTGLAQSGHSITILSCEKKERFLLRKSTIEQICKAANIKWHYLIFHTSPPILAKYYDLYQLTRYAIKLHKSAPFDIIHCRSYLAAGIGVLLKKRFGVPFLFDMRGFWVDERIDGAIWDHDKWIYKIAYRNWKKKEAQFIRQSDHIVSLTEAAKQEIETWTAYNKSTPITVIPCSADMQLFTLKTNEENRIARQLLNIPDQAFVVSYLGSLGTWYMLDEMLLFYKILLEKKNEVFLLVLTPDDREIVYQAASRLGLDEAKILVQFANREDVPKLIKASDISLSFIKPAYSKIASSPTKLGELLAMGISVICNKIGDVEKIVSESNGGFILNNLDVSTIKEIVAKLEISDIEPINRDFIIAYYSLEHALDQYRNIYQEIRSLSG</sequence>
<keyword evidence="3" id="KW-0808">Transferase</keyword>
<feature type="domain" description="Glycosyltransferase subfamily 4-like N-terminal" evidence="2">
    <location>
        <begin position="26"/>
        <end position="201"/>
    </location>
</feature>
<keyword evidence="4" id="KW-1185">Reference proteome</keyword>
<gene>
    <name evidence="3" type="ORF">SAMN04487894_103364</name>
</gene>